<evidence type="ECO:0008006" key="3">
    <source>
        <dbReference type="Google" id="ProtNLM"/>
    </source>
</evidence>
<comment type="caution">
    <text evidence="1">The sequence shown here is derived from an EMBL/GenBank/DDBJ whole genome shotgun (WGS) entry which is preliminary data.</text>
</comment>
<dbReference type="OrthoDB" id="2371125at2"/>
<dbReference type="Proteomes" id="UP000050482">
    <property type="component" value="Unassembled WGS sequence"/>
</dbReference>
<evidence type="ECO:0000313" key="2">
    <source>
        <dbReference type="Proteomes" id="UP000050482"/>
    </source>
</evidence>
<dbReference type="SUPFAM" id="SSF56059">
    <property type="entry name" value="Glutathione synthetase ATP-binding domain-like"/>
    <property type="match status" value="1"/>
</dbReference>
<keyword evidence="2" id="KW-1185">Reference proteome</keyword>
<proteinExistence type="predicted"/>
<name>A0A0P9CUM7_9BACL</name>
<dbReference type="STRING" id="471514.AN477_12450"/>
<dbReference type="AlphaFoldDB" id="A0A0P9CUM7"/>
<dbReference type="RefSeq" id="WP_054969491.1">
    <property type="nucleotide sequence ID" value="NZ_LJCO01000051.1"/>
</dbReference>
<evidence type="ECO:0000313" key="1">
    <source>
        <dbReference type="EMBL" id="KPV43407.1"/>
    </source>
</evidence>
<reference evidence="1 2" key="1">
    <citation type="submission" date="2015-09" db="EMBL/GenBank/DDBJ databases">
        <title>Draft genome sequence of Alicyclobacillus ferrooxydans DSM 22381.</title>
        <authorList>
            <person name="Hemp J."/>
        </authorList>
    </citation>
    <scope>NUCLEOTIDE SEQUENCE [LARGE SCALE GENOMIC DNA]</scope>
    <source>
        <strain evidence="1 2">TC-34</strain>
    </source>
</reference>
<dbReference type="InterPro" id="IPR026838">
    <property type="entry name" value="YheC/D"/>
</dbReference>
<accession>A0A0P9CUM7</accession>
<gene>
    <name evidence="1" type="ORF">AN477_12450</name>
</gene>
<dbReference type="PATRIC" id="fig|471514.4.peg.1573"/>
<organism evidence="1 2">
    <name type="scientific">Alicyclobacillus ferrooxydans</name>
    <dbReference type="NCBI Taxonomy" id="471514"/>
    <lineage>
        <taxon>Bacteria</taxon>
        <taxon>Bacillati</taxon>
        <taxon>Bacillota</taxon>
        <taxon>Bacilli</taxon>
        <taxon>Bacillales</taxon>
        <taxon>Alicyclobacillaceae</taxon>
        <taxon>Alicyclobacillus</taxon>
    </lineage>
</organism>
<protein>
    <recommendedName>
        <fullName evidence="3">ATP-grasp domain-containing protein</fullName>
    </recommendedName>
</protein>
<sequence>MGKARIDEERSGFDKWEMYKLLRGENLGPCRLPNTARLSASNLRTFLNRYHRVYVKPTGTWGGSNISVMEQRGKSMVWVTQERSSIKATVAQVLKHYSGVPAIVQEAIPAVSYSGYPCDIRVHMQRDIDGNWVYAGELVRVGGQGIVSNVGISHGQVLPFEAAVPRLLSVSTYEIGVLKQKLVEIGTRISSLFDDYSQIDEVGIDLAMDAKRQFWLIEVNTNDALGGPSHELFRQLPDQTMYNQMQKRASSRTMDVLQFFFDALSSEQTE</sequence>
<dbReference type="EMBL" id="LJCO01000051">
    <property type="protein sequence ID" value="KPV43407.1"/>
    <property type="molecule type" value="Genomic_DNA"/>
</dbReference>
<dbReference type="Pfam" id="PF14398">
    <property type="entry name" value="ATPgrasp_YheCD"/>
    <property type="match status" value="1"/>
</dbReference>